<evidence type="ECO:0000313" key="1">
    <source>
        <dbReference type="EMBL" id="CAD7278759.1"/>
    </source>
</evidence>
<dbReference type="EMBL" id="OA883389">
    <property type="protein sequence ID" value="CAD7278759.1"/>
    <property type="molecule type" value="Genomic_DNA"/>
</dbReference>
<protein>
    <submittedName>
        <fullName evidence="1">Uncharacterized protein</fullName>
    </submittedName>
</protein>
<dbReference type="Proteomes" id="UP000678499">
    <property type="component" value="Unassembled WGS sequence"/>
</dbReference>
<sequence>MQAASTATDERRQAAVRNFVATQLIHLNFCVTVSCSAKSGLRNCDVHLACKGCQKLWAALTTLVQVIVLGEVGLEVLGDPGWAMRGVAECAASGYGSARVGVTFFSGFKGLTCVPVMDTVEGGENRIFVEIPCGSHFLIQSALDDNHTHLWGDKEFKTLPLHQGSDIYYIKTGGILWEGNKNATELCPTISVSPFMYAYMTRKTISAYKVVMETLKEVSELDLHDISIMTDWESSLREAMWMYFPQSKYKAVGFTTQGFIHGHQRTSQQVKEKYEMNPRKEKLPYKFGLLVFLNTVKNKSDNLHHANEMMPIERDISWTDHAKVKEPLTSMQLTYHLKQTGLKRMQHLLEENNEQKTEIKHLRKNTTGKQVYSG</sequence>
<dbReference type="OrthoDB" id="6577365at2759"/>
<dbReference type="AlphaFoldDB" id="A0A7R9BQJ2"/>
<organism evidence="1">
    <name type="scientific">Notodromas monacha</name>
    <dbReference type="NCBI Taxonomy" id="399045"/>
    <lineage>
        <taxon>Eukaryota</taxon>
        <taxon>Metazoa</taxon>
        <taxon>Ecdysozoa</taxon>
        <taxon>Arthropoda</taxon>
        <taxon>Crustacea</taxon>
        <taxon>Oligostraca</taxon>
        <taxon>Ostracoda</taxon>
        <taxon>Podocopa</taxon>
        <taxon>Podocopida</taxon>
        <taxon>Cypridocopina</taxon>
        <taxon>Cypridoidea</taxon>
        <taxon>Cyprididae</taxon>
        <taxon>Notodromas</taxon>
    </lineage>
</organism>
<dbReference type="EMBL" id="CAJPEX010001352">
    <property type="protein sequence ID" value="CAG0918911.1"/>
    <property type="molecule type" value="Genomic_DNA"/>
</dbReference>
<evidence type="ECO:0000313" key="2">
    <source>
        <dbReference type="Proteomes" id="UP000678499"/>
    </source>
</evidence>
<gene>
    <name evidence="1" type="ORF">NMOB1V02_LOCUS6456</name>
</gene>
<name>A0A7R9BQJ2_9CRUS</name>
<reference evidence="1" key="1">
    <citation type="submission" date="2020-11" db="EMBL/GenBank/DDBJ databases">
        <authorList>
            <person name="Tran Van P."/>
        </authorList>
    </citation>
    <scope>NUCLEOTIDE SEQUENCE</scope>
</reference>
<accession>A0A7R9BQJ2</accession>
<proteinExistence type="predicted"/>
<keyword evidence="2" id="KW-1185">Reference proteome</keyword>